<feature type="transmembrane region" description="Helical" evidence="6">
    <location>
        <begin position="50"/>
        <end position="70"/>
    </location>
</feature>
<feature type="transmembrane region" description="Helical" evidence="6">
    <location>
        <begin position="160"/>
        <end position="182"/>
    </location>
</feature>
<keyword evidence="8" id="KW-1185">Reference proteome</keyword>
<comment type="caution">
    <text evidence="7">The sequence shown here is derived from an EMBL/GenBank/DDBJ whole genome shotgun (WGS) entry which is preliminary data.</text>
</comment>
<dbReference type="AlphaFoldDB" id="A0A9W9TBH9"/>
<dbReference type="PANTHER" id="PTHR31465:SF15">
    <property type="entry name" value="LIPID TRANSPORTER ATNI-RELATED"/>
    <property type="match status" value="1"/>
</dbReference>
<evidence type="ECO:0000313" key="7">
    <source>
        <dbReference type="EMBL" id="KAJ5216648.1"/>
    </source>
</evidence>
<feature type="transmembrane region" description="Helical" evidence="6">
    <location>
        <begin position="202"/>
        <end position="222"/>
    </location>
</feature>
<dbReference type="Pfam" id="PF04479">
    <property type="entry name" value="RTA1"/>
    <property type="match status" value="1"/>
</dbReference>
<evidence type="ECO:0000256" key="3">
    <source>
        <dbReference type="ARBA" id="ARBA00022989"/>
    </source>
</evidence>
<evidence type="ECO:0000256" key="6">
    <source>
        <dbReference type="SAM" id="Phobius"/>
    </source>
</evidence>
<gene>
    <name evidence="7" type="ORF">N7498_003055</name>
</gene>
<protein>
    <recommendedName>
        <fullName evidence="9">RTA1 domain protein</fullName>
    </recommendedName>
</protein>
<feature type="compositionally biased region" description="Basic residues" evidence="5">
    <location>
        <begin position="276"/>
        <end position="287"/>
    </location>
</feature>
<accession>A0A9W9TBH9</accession>
<feature type="transmembrane region" description="Helical" evidence="6">
    <location>
        <begin position="124"/>
        <end position="145"/>
    </location>
</feature>
<keyword evidence="3 6" id="KW-1133">Transmembrane helix</keyword>
<dbReference type="RefSeq" id="XP_058312461.1">
    <property type="nucleotide sequence ID" value="XM_058450117.1"/>
</dbReference>
<proteinExistence type="predicted"/>
<feature type="transmembrane region" description="Helical" evidence="6">
    <location>
        <begin position="20"/>
        <end position="38"/>
    </location>
</feature>
<sequence>MGWPSHCNLSDENAQYAYCANGPAAIFFTVLFGLTAIAHSAQAVAYRKRFCWVIVVGTWWECIGLVMRTYSTINQTKSTTASAGQLLVLLAPLWVNAFVYMIFGRMVYYFVPEKKVLGIKADKLAKIFIWLDVSSFIIQATGGIMDSDFSNEMNRIGLRIYTAGIAAQEFCIVCFCGLLFAFHRRMQERYTECSRGSQWRTLVFVMYATLGCITIRIIYRLIEFADTNTVGTSPLTVNESPFYCLECLPMFGAMIIWNIWHPGRYLQGEESDFPKKVKVSRKERKGMKREEKARKRQNRDRSSGRKGSHYSEYQRAQSSDGGAWRKESRTPIQCKDEVRLLY</sequence>
<evidence type="ECO:0008006" key="9">
    <source>
        <dbReference type="Google" id="ProtNLM"/>
    </source>
</evidence>
<keyword evidence="4 6" id="KW-0472">Membrane</keyword>
<dbReference type="InterPro" id="IPR007568">
    <property type="entry name" value="RTA1"/>
</dbReference>
<name>A0A9W9TBH9_9EURO</name>
<dbReference type="GO" id="GO:0016020">
    <property type="term" value="C:membrane"/>
    <property type="evidence" value="ECO:0007669"/>
    <property type="project" value="UniProtKB-SubCell"/>
</dbReference>
<evidence type="ECO:0000256" key="5">
    <source>
        <dbReference type="SAM" id="MobiDB-lite"/>
    </source>
</evidence>
<dbReference type="OrthoDB" id="5384040at2759"/>
<evidence type="ECO:0000313" key="8">
    <source>
        <dbReference type="Proteomes" id="UP001150904"/>
    </source>
</evidence>
<evidence type="ECO:0000256" key="2">
    <source>
        <dbReference type="ARBA" id="ARBA00022692"/>
    </source>
</evidence>
<feature type="compositionally biased region" description="Basic and acidic residues" evidence="5">
    <location>
        <begin position="288"/>
        <end position="303"/>
    </location>
</feature>
<reference evidence="7" key="1">
    <citation type="submission" date="2022-12" db="EMBL/GenBank/DDBJ databases">
        <authorList>
            <person name="Petersen C."/>
        </authorList>
    </citation>
    <scope>NUCLEOTIDE SEQUENCE</scope>
    <source>
        <strain evidence="7">IBT 15544</strain>
    </source>
</reference>
<evidence type="ECO:0000256" key="4">
    <source>
        <dbReference type="ARBA" id="ARBA00023136"/>
    </source>
</evidence>
<feature type="transmembrane region" description="Helical" evidence="6">
    <location>
        <begin position="82"/>
        <end position="103"/>
    </location>
</feature>
<dbReference type="PANTHER" id="PTHR31465">
    <property type="entry name" value="PROTEIN RTA1-RELATED"/>
    <property type="match status" value="1"/>
</dbReference>
<evidence type="ECO:0000256" key="1">
    <source>
        <dbReference type="ARBA" id="ARBA00004141"/>
    </source>
</evidence>
<organism evidence="7 8">
    <name type="scientific">Penicillium cinerascens</name>
    <dbReference type="NCBI Taxonomy" id="70096"/>
    <lineage>
        <taxon>Eukaryota</taxon>
        <taxon>Fungi</taxon>
        <taxon>Dikarya</taxon>
        <taxon>Ascomycota</taxon>
        <taxon>Pezizomycotina</taxon>
        <taxon>Eurotiomycetes</taxon>
        <taxon>Eurotiomycetidae</taxon>
        <taxon>Eurotiales</taxon>
        <taxon>Aspergillaceae</taxon>
        <taxon>Penicillium</taxon>
    </lineage>
</organism>
<dbReference type="EMBL" id="JAPQKR010000005">
    <property type="protein sequence ID" value="KAJ5216648.1"/>
    <property type="molecule type" value="Genomic_DNA"/>
</dbReference>
<keyword evidence="2 6" id="KW-0812">Transmembrane</keyword>
<reference evidence="7" key="2">
    <citation type="journal article" date="2023" name="IMA Fungus">
        <title>Comparative genomic study of the Penicillium genus elucidates a diverse pangenome and 15 lateral gene transfer events.</title>
        <authorList>
            <person name="Petersen C."/>
            <person name="Sorensen T."/>
            <person name="Nielsen M.R."/>
            <person name="Sondergaard T.E."/>
            <person name="Sorensen J.L."/>
            <person name="Fitzpatrick D.A."/>
            <person name="Frisvad J.C."/>
            <person name="Nielsen K.L."/>
        </authorList>
    </citation>
    <scope>NUCLEOTIDE SEQUENCE</scope>
    <source>
        <strain evidence="7">IBT 15544</strain>
    </source>
</reference>
<dbReference type="GeneID" id="83177418"/>
<comment type="subcellular location">
    <subcellularLocation>
        <location evidence="1">Membrane</location>
        <topology evidence="1">Multi-pass membrane protein</topology>
    </subcellularLocation>
</comment>
<dbReference type="Proteomes" id="UP001150904">
    <property type="component" value="Unassembled WGS sequence"/>
</dbReference>
<feature type="region of interest" description="Disordered" evidence="5">
    <location>
        <begin position="276"/>
        <end position="329"/>
    </location>
</feature>